<keyword evidence="3" id="KW-1185">Reference proteome</keyword>
<evidence type="ECO:0000313" key="2">
    <source>
        <dbReference type="EMBL" id="KRO28467.1"/>
    </source>
</evidence>
<dbReference type="EMBL" id="AYGX02000042">
    <property type="protein sequence ID" value="KRO28467.1"/>
    <property type="molecule type" value="Genomic_DNA"/>
</dbReference>
<dbReference type="RefSeq" id="WP_024624610.1">
    <property type="nucleotide sequence ID" value="NZ_AYGX02000042.1"/>
</dbReference>
<accession>A0A0R2NY35</accession>
<evidence type="ECO:0008006" key="4">
    <source>
        <dbReference type="Google" id="ProtNLM"/>
    </source>
</evidence>
<gene>
    <name evidence="2" type="ORF">DY78_GL002366</name>
</gene>
<name>A0A0R2NY35_9LACO</name>
<comment type="caution">
    <text evidence="2">The sequence shown here is derived from an EMBL/GenBank/DDBJ whole genome shotgun (WGS) entry which is preliminary data.</text>
</comment>
<reference evidence="2 3" key="1">
    <citation type="journal article" date="2015" name="Genome Announc.">
        <title>Expanding the biotechnology potential of lactobacilli through comparative genomics of 213 strains and associated genera.</title>
        <authorList>
            <person name="Sun Z."/>
            <person name="Harris H.M."/>
            <person name="McCann A."/>
            <person name="Guo C."/>
            <person name="Argimon S."/>
            <person name="Zhang W."/>
            <person name="Yang X."/>
            <person name="Jeffery I.B."/>
            <person name="Cooney J.C."/>
            <person name="Kagawa T.F."/>
            <person name="Liu W."/>
            <person name="Song Y."/>
            <person name="Salvetti E."/>
            <person name="Wrobel A."/>
            <person name="Rasinkangas P."/>
            <person name="Parkhill J."/>
            <person name="Rea M.C."/>
            <person name="O'Sullivan O."/>
            <person name="Ritari J."/>
            <person name="Douillard F.P."/>
            <person name="Paul Ross R."/>
            <person name="Yang R."/>
            <person name="Briner A.E."/>
            <person name="Felis G.E."/>
            <person name="de Vos W.M."/>
            <person name="Barrangou R."/>
            <person name="Klaenhammer T.R."/>
            <person name="Caufield P.W."/>
            <person name="Cui Y."/>
            <person name="Zhang H."/>
            <person name="O'Toole P.W."/>
        </authorList>
    </citation>
    <scope>NUCLEOTIDE SEQUENCE [LARGE SCALE GENOMIC DNA]</scope>
    <source>
        <strain evidence="2 3">DSM 21115</strain>
    </source>
</reference>
<organism evidence="2 3">
    <name type="scientific">Lactiplantibacillus fabifermentans DSM 21115</name>
    <dbReference type="NCBI Taxonomy" id="1413187"/>
    <lineage>
        <taxon>Bacteria</taxon>
        <taxon>Bacillati</taxon>
        <taxon>Bacillota</taxon>
        <taxon>Bacilli</taxon>
        <taxon>Lactobacillales</taxon>
        <taxon>Lactobacillaceae</taxon>
        <taxon>Lactiplantibacillus</taxon>
    </lineage>
</organism>
<protein>
    <recommendedName>
        <fullName evidence="4">Phage protein</fullName>
    </recommendedName>
</protein>
<evidence type="ECO:0000313" key="3">
    <source>
        <dbReference type="Proteomes" id="UP000050920"/>
    </source>
</evidence>
<keyword evidence="1" id="KW-0175">Coiled coil</keyword>
<dbReference type="AlphaFoldDB" id="A0A0R2NY35"/>
<sequence length="180" mass="20213">MATIKLTDFKDPSNDVNFEIGGKQLYLKSHDDLMVLLRFADSKRMEILGKYKTLIRTYSKVEKEQNVQRLLDDYNKHSKDIESEMNHSEQDLQKLYQYVFDRIFVDELGQDVEAGDLVATTLVSVTAITAFFDKIVDLINLQDKKIAKQIAGATGAAFKAAGALLDGDEDVKNAKSGLTD</sequence>
<dbReference type="Proteomes" id="UP000050920">
    <property type="component" value="Unassembled WGS sequence"/>
</dbReference>
<feature type="coiled-coil region" evidence="1">
    <location>
        <begin position="60"/>
        <end position="91"/>
    </location>
</feature>
<proteinExistence type="predicted"/>
<evidence type="ECO:0000256" key="1">
    <source>
        <dbReference type="SAM" id="Coils"/>
    </source>
</evidence>